<comment type="caution">
    <text evidence="2">The sequence shown here is derived from an EMBL/GenBank/DDBJ whole genome shotgun (WGS) entry which is preliminary data.</text>
</comment>
<dbReference type="AlphaFoldDB" id="A0A7J7J9F8"/>
<gene>
    <name evidence="2" type="ORF">EB796_019030</name>
</gene>
<keyword evidence="3" id="KW-1185">Reference proteome</keyword>
<protein>
    <submittedName>
        <fullName evidence="2">Uncharacterized protein</fullName>
    </submittedName>
</protein>
<accession>A0A7J7J9F8</accession>
<dbReference type="Proteomes" id="UP000593567">
    <property type="component" value="Unassembled WGS sequence"/>
</dbReference>
<organism evidence="2 3">
    <name type="scientific">Bugula neritina</name>
    <name type="common">Brown bryozoan</name>
    <name type="synonym">Sertularia neritina</name>
    <dbReference type="NCBI Taxonomy" id="10212"/>
    <lineage>
        <taxon>Eukaryota</taxon>
        <taxon>Metazoa</taxon>
        <taxon>Spiralia</taxon>
        <taxon>Lophotrochozoa</taxon>
        <taxon>Bryozoa</taxon>
        <taxon>Gymnolaemata</taxon>
        <taxon>Cheilostomatida</taxon>
        <taxon>Flustrina</taxon>
        <taxon>Buguloidea</taxon>
        <taxon>Bugulidae</taxon>
        <taxon>Bugula</taxon>
    </lineage>
</organism>
<dbReference type="EMBL" id="VXIV02002818">
    <property type="protein sequence ID" value="KAF6022663.1"/>
    <property type="molecule type" value="Genomic_DNA"/>
</dbReference>
<evidence type="ECO:0000313" key="2">
    <source>
        <dbReference type="EMBL" id="KAF6022663.1"/>
    </source>
</evidence>
<proteinExistence type="predicted"/>
<name>A0A7J7J9F8_BUGNE</name>
<feature type="compositionally biased region" description="Polar residues" evidence="1">
    <location>
        <begin position="80"/>
        <end position="94"/>
    </location>
</feature>
<evidence type="ECO:0000313" key="3">
    <source>
        <dbReference type="Proteomes" id="UP000593567"/>
    </source>
</evidence>
<reference evidence="2" key="1">
    <citation type="submission" date="2020-06" db="EMBL/GenBank/DDBJ databases">
        <title>Draft genome of Bugula neritina, a colonial animal packing powerful symbionts and potential medicines.</title>
        <authorList>
            <person name="Rayko M."/>
        </authorList>
    </citation>
    <scope>NUCLEOTIDE SEQUENCE [LARGE SCALE GENOMIC DNA]</scope>
    <source>
        <strain evidence="2">Kwan_BN1</strain>
    </source>
</reference>
<feature type="region of interest" description="Disordered" evidence="1">
    <location>
        <begin position="71"/>
        <end position="115"/>
    </location>
</feature>
<evidence type="ECO:0000256" key="1">
    <source>
        <dbReference type="SAM" id="MobiDB-lite"/>
    </source>
</evidence>
<sequence>MSYNSRKHHASYFVTLQFHLMKFMHCINLAVMNKERHARHLNLLKEQREASKALNLFYIRELEKLREKLTEQQEEMDISKLTTDTESSDVINSARTEKSERIAAMPTKEVTPNHK</sequence>